<comment type="caution">
    <text evidence="1">The sequence shown here is derived from an EMBL/GenBank/DDBJ whole genome shotgun (WGS) entry which is preliminary data.</text>
</comment>
<organism evidence="1 2">
    <name type="scientific">Enterococcus florum</name>
    <dbReference type="NCBI Taxonomy" id="2480627"/>
    <lineage>
        <taxon>Bacteria</taxon>
        <taxon>Bacillati</taxon>
        <taxon>Bacillota</taxon>
        <taxon>Bacilli</taxon>
        <taxon>Lactobacillales</taxon>
        <taxon>Enterococcaceae</taxon>
        <taxon>Enterococcus</taxon>
    </lineage>
</organism>
<evidence type="ECO:0000313" key="1">
    <source>
        <dbReference type="EMBL" id="GCF93598.1"/>
    </source>
</evidence>
<name>A0A4P5PCB3_9ENTE</name>
<accession>A0A4P5PCB3</accession>
<evidence type="ECO:0000313" key="2">
    <source>
        <dbReference type="Proteomes" id="UP000290567"/>
    </source>
</evidence>
<dbReference type="AlphaFoldDB" id="A0A4P5PCB3"/>
<gene>
    <name evidence="1" type="ORF">NRIC_14890</name>
</gene>
<dbReference type="RefSeq" id="WP_146622054.1">
    <property type="nucleotide sequence ID" value="NZ_BJCC01000012.1"/>
</dbReference>
<keyword evidence="2" id="KW-1185">Reference proteome</keyword>
<sequence>MTMMQIARKACCKIIYQRIAPTSKENVARRMMASDIPDFIILEYANLTDEQYSALELKNHELILEVKEEIKSVMFDNRIWNNDDDFFNYDKAIADSFGFSEEEIFAICSEIKLLE</sequence>
<dbReference type="EMBL" id="BJCC01000012">
    <property type="protein sequence ID" value="GCF93598.1"/>
    <property type="molecule type" value="Genomic_DNA"/>
</dbReference>
<proteinExistence type="predicted"/>
<reference evidence="2" key="1">
    <citation type="submission" date="2019-02" db="EMBL/GenBank/DDBJ databases">
        <title>Draft genome sequence of Enterococcus sp. Gos25-1.</title>
        <authorList>
            <person name="Tanaka N."/>
            <person name="Shiwa Y."/>
            <person name="Fujita N."/>
        </authorList>
    </citation>
    <scope>NUCLEOTIDE SEQUENCE [LARGE SCALE GENOMIC DNA]</scope>
    <source>
        <strain evidence="2">Gos25-1</strain>
    </source>
</reference>
<dbReference type="Proteomes" id="UP000290567">
    <property type="component" value="Unassembled WGS sequence"/>
</dbReference>
<protein>
    <submittedName>
        <fullName evidence="1">Uncharacterized protein</fullName>
    </submittedName>
</protein>